<feature type="transmembrane region" description="Helical" evidence="5">
    <location>
        <begin position="366"/>
        <end position="385"/>
    </location>
</feature>
<name>A0A8D8BPG3_CULPI</name>
<dbReference type="Gene3D" id="1.20.1250.20">
    <property type="entry name" value="MFS general substrate transporter like domains"/>
    <property type="match status" value="1"/>
</dbReference>
<evidence type="ECO:0000313" key="6">
    <source>
        <dbReference type="EMBL" id="CAG6479162.1"/>
    </source>
</evidence>
<evidence type="ECO:0000256" key="2">
    <source>
        <dbReference type="ARBA" id="ARBA00022692"/>
    </source>
</evidence>
<evidence type="ECO:0000256" key="1">
    <source>
        <dbReference type="ARBA" id="ARBA00004141"/>
    </source>
</evidence>
<feature type="transmembrane region" description="Helical" evidence="5">
    <location>
        <begin position="453"/>
        <end position="475"/>
    </location>
</feature>
<evidence type="ECO:0000256" key="3">
    <source>
        <dbReference type="ARBA" id="ARBA00022989"/>
    </source>
</evidence>
<dbReference type="GO" id="GO:0016020">
    <property type="term" value="C:membrane"/>
    <property type="evidence" value="ECO:0007669"/>
    <property type="project" value="UniProtKB-SubCell"/>
</dbReference>
<reference evidence="6" key="1">
    <citation type="submission" date="2021-05" db="EMBL/GenBank/DDBJ databases">
        <authorList>
            <person name="Alioto T."/>
            <person name="Alioto T."/>
            <person name="Gomez Garrido J."/>
        </authorList>
    </citation>
    <scope>NUCLEOTIDE SEQUENCE</scope>
</reference>
<feature type="transmembrane region" description="Helical" evidence="5">
    <location>
        <begin position="164"/>
        <end position="192"/>
    </location>
</feature>
<dbReference type="EMBL" id="HBUE01267629">
    <property type="protein sequence ID" value="CAG6562370.1"/>
    <property type="molecule type" value="Transcribed_RNA"/>
</dbReference>
<accession>A0A8D8BPG3</accession>
<dbReference type="EMBL" id="HBUE01084563">
    <property type="protein sequence ID" value="CAG6479162.1"/>
    <property type="molecule type" value="Transcribed_RNA"/>
</dbReference>
<feature type="transmembrane region" description="Helical" evidence="5">
    <location>
        <begin position="424"/>
        <end position="447"/>
    </location>
</feature>
<proteinExistence type="predicted"/>
<feature type="transmembrane region" description="Helical" evidence="5">
    <location>
        <begin position="135"/>
        <end position="158"/>
    </location>
</feature>
<protein>
    <submittedName>
        <fullName evidence="6">Solute carrier family 46 member 3</fullName>
    </submittedName>
</protein>
<evidence type="ECO:0000256" key="4">
    <source>
        <dbReference type="ARBA" id="ARBA00023136"/>
    </source>
</evidence>
<organism evidence="6">
    <name type="scientific">Culex pipiens</name>
    <name type="common">House mosquito</name>
    <dbReference type="NCBI Taxonomy" id="7175"/>
    <lineage>
        <taxon>Eukaryota</taxon>
        <taxon>Metazoa</taxon>
        <taxon>Ecdysozoa</taxon>
        <taxon>Arthropoda</taxon>
        <taxon>Hexapoda</taxon>
        <taxon>Insecta</taxon>
        <taxon>Pterygota</taxon>
        <taxon>Neoptera</taxon>
        <taxon>Endopterygota</taxon>
        <taxon>Diptera</taxon>
        <taxon>Nematocera</taxon>
        <taxon>Culicoidea</taxon>
        <taxon>Culicidae</taxon>
        <taxon>Culicinae</taxon>
        <taxon>Culicini</taxon>
        <taxon>Culex</taxon>
        <taxon>Culex</taxon>
    </lineage>
</organism>
<keyword evidence="4 5" id="KW-0472">Membrane</keyword>
<evidence type="ECO:0000256" key="5">
    <source>
        <dbReference type="SAM" id="Phobius"/>
    </source>
</evidence>
<feature type="transmembrane region" description="Helical" evidence="5">
    <location>
        <begin position="232"/>
        <end position="253"/>
    </location>
</feature>
<feature type="transmembrane region" description="Helical" evidence="5">
    <location>
        <begin position="391"/>
        <end position="412"/>
    </location>
</feature>
<feature type="transmembrane region" description="Helical" evidence="5">
    <location>
        <begin position="204"/>
        <end position="226"/>
    </location>
</feature>
<feature type="transmembrane region" description="Helical" evidence="5">
    <location>
        <begin position="334"/>
        <end position="354"/>
    </location>
</feature>
<feature type="transmembrane region" description="Helical" evidence="5">
    <location>
        <begin position="35"/>
        <end position="51"/>
    </location>
</feature>
<dbReference type="AlphaFoldDB" id="A0A8D8BPG3"/>
<keyword evidence="2 5" id="KW-0812">Transmembrane</keyword>
<sequence>MDSSESGLVECSAQVQSNPSLNTTERNRLELERKYRWFILEPAILLLFYAWNVSSAVFTNQVVYQACTVTFGFNETLCAELGTENESAAAQELEKEVQPYTANVLMAKSLIESIIPALCSMFIGPWSDKYGRKPVLLSTFIGSFFTYSLVTTICFLSGRYQIDPWYYILAYIPAALSGGNCALITGVFCYITDVTSEQNRAVKMGVLEAAIFGGLLLGTLSSSYILRWTNATTVFGVAATGILVGILYIKLYIEESIRPHELMDSSTSRLREIFRFELVADLFHTCFKRRPNFDRVIIWLVIAALGASIFALEGTGTVYFLFLRERFGWTVKEFSFYDATAITLMIVGNLVGMYGIKKLLGVSESILAAIGFSCYAIENGIRAVAYEPWHLYLAIAISMLKGIAGPMGRAVISKTVPPNDIGKIFSLTTSIESLTPLLSAPVYTYVYRATLPWYPGAFNIISATVFFGCLCLMVLARLFEGMQQATTYTSIN</sequence>
<dbReference type="PANTHER" id="PTHR23507">
    <property type="entry name" value="ZGC:174356"/>
    <property type="match status" value="1"/>
</dbReference>
<dbReference type="GO" id="GO:0022857">
    <property type="term" value="F:transmembrane transporter activity"/>
    <property type="evidence" value="ECO:0007669"/>
    <property type="project" value="InterPro"/>
</dbReference>
<dbReference type="InterPro" id="IPR036259">
    <property type="entry name" value="MFS_trans_sf"/>
</dbReference>
<keyword evidence="3 5" id="KW-1133">Transmembrane helix</keyword>
<dbReference type="EMBL" id="HBUE01162440">
    <property type="protein sequence ID" value="CAG6510965.1"/>
    <property type="molecule type" value="Transcribed_RNA"/>
</dbReference>
<dbReference type="InterPro" id="IPR011701">
    <property type="entry name" value="MFS"/>
</dbReference>
<feature type="transmembrane region" description="Helical" evidence="5">
    <location>
        <begin position="297"/>
        <end position="322"/>
    </location>
</feature>
<dbReference type="PANTHER" id="PTHR23507:SF39">
    <property type="entry name" value="GH23453P-RELATED"/>
    <property type="match status" value="1"/>
</dbReference>
<dbReference type="SUPFAM" id="SSF103473">
    <property type="entry name" value="MFS general substrate transporter"/>
    <property type="match status" value="1"/>
</dbReference>
<comment type="subcellular location">
    <subcellularLocation>
        <location evidence="1">Membrane</location>
        <topology evidence="1">Multi-pass membrane protein</topology>
    </subcellularLocation>
</comment>
<dbReference type="Pfam" id="PF07690">
    <property type="entry name" value="MFS_1"/>
    <property type="match status" value="1"/>
</dbReference>